<dbReference type="OrthoDB" id="9006201at2"/>
<dbReference type="AlphaFoldDB" id="A0A1H4CUC2"/>
<dbReference type="Proteomes" id="UP000198638">
    <property type="component" value="Unassembled WGS sequence"/>
</dbReference>
<organism evidence="1 2">
    <name type="scientific">Paraburkholderia sartisoli</name>
    <dbReference type="NCBI Taxonomy" id="83784"/>
    <lineage>
        <taxon>Bacteria</taxon>
        <taxon>Pseudomonadati</taxon>
        <taxon>Pseudomonadota</taxon>
        <taxon>Betaproteobacteria</taxon>
        <taxon>Burkholderiales</taxon>
        <taxon>Burkholderiaceae</taxon>
        <taxon>Paraburkholderia</taxon>
    </lineage>
</organism>
<accession>A0A1H4CUC2</accession>
<gene>
    <name evidence="1" type="ORF">SAMN05192564_102491</name>
</gene>
<reference evidence="2" key="1">
    <citation type="submission" date="2016-10" db="EMBL/GenBank/DDBJ databases">
        <authorList>
            <person name="Varghese N."/>
            <person name="Submissions S."/>
        </authorList>
    </citation>
    <scope>NUCLEOTIDE SEQUENCE [LARGE SCALE GENOMIC DNA]</scope>
    <source>
        <strain evidence="2">LMG 24000</strain>
    </source>
</reference>
<evidence type="ECO:0000313" key="1">
    <source>
        <dbReference type="EMBL" id="SEA63899.1"/>
    </source>
</evidence>
<protein>
    <submittedName>
        <fullName evidence="1">Uncharacterized protein</fullName>
    </submittedName>
</protein>
<sequence length="112" mass="11804">MTTSSDYAGGSQDSTPESLLTLVEFLELSLDKGARVVMMRHGADVCSVYVGDPASEDAGLTDHGTIAAAVADEILERTQAGVNRIAIGNQTYRFIRSFTHIGNVGAVVFAPT</sequence>
<keyword evidence="2" id="KW-1185">Reference proteome</keyword>
<dbReference type="EMBL" id="FNRQ01000002">
    <property type="protein sequence ID" value="SEA63899.1"/>
    <property type="molecule type" value="Genomic_DNA"/>
</dbReference>
<evidence type="ECO:0000313" key="2">
    <source>
        <dbReference type="Proteomes" id="UP000198638"/>
    </source>
</evidence>
<dbReference type="RefSeq" id="WP_090532144.1">
    <property type="nucleotide sequence ID" value="NZ_FNRQ01000002.1"/>
</dbReference>
<proteinExistence type="predicted"/>
<name>A0A1H4CUC2_9BURK</name>